<keyword evidence="4 7" id="KW-0812">Transmembrane</keyword>
<dbReference type="PANTHER" id="PTHR30589:SF0">
    <property type="entry name" value="PHOSPHATIDYLGLYCEROL--PROLIPOPROTEIN DIACYLGLYCERYL TRANSFERASE"/>
    <property type="match status" value="1"/>
</dbReference>
<reference evidence="8 9" key="1">
    <citation type="submission" date="2018-09" db="EMBL/GenBank/DDBJ databases">
        <title>Metagenome Assembled Genomes from an Advanced Water Purification Facility.</title>
        <authorList>
            <person name="Stamps B.W."/>
            <person name="Spear J.R."/>
        </authorList>
    </citation>
    <scope>NUCLEOTIDE SEQUENCE [LARGE SCALE GENOMIC DNA]</scope>
    <source>
        <strain evidence="8">Bin_63_2</strain>
    </source>
</reference>
<dbReference type="EMBL" id="SSDS01000078">
    <property type="protein sequence ID" value="TXG76256.1"/>
    <property type="molecule type" value="Genomic_DNA"/>
</dbReference>
<sequence>MTIAPTWYGLMYAVSFLIALVLMQKQFSEKQTDTLFFATILGVILGGRFGYVLFYNLGYYIENPLEIFMPWKGGMSFHGGAIGVIIAWYIASQKIKKSFLTVSDKLVWIVPIGLFF</sequence>
<dbReference type="GO" id="GO:0005886">
    <property type="term" value="C:plasma membrane"/>
    <property type="evidence" value="ECO:0007669"/>
    <property type="project" value="InterPro"/>
</dbReference>
<name>A0A5C7J6W1_9BACT</name>
<comment type="similarity">
    <text evidence="1">Belongs to the Lgt family.</text>
</comment>
<dbReference type="Pfam" id="PF01790">
    <property type="entry name" value="LGT"/>
    <property type="match status" value="1"/>
</dbReference>
<organism evidence="8 9">
    <name type="scientific">Candidatus Dojkabacteria bacterium</name>
    <dbReference type="NCBI Taxonomy" id="2099670"/>
    <lineage>
        <taxon>Bacteria</taxon>
        <taxon>Candidatus Dojkabacteria</taxon>
    </lineage>
</organism>
<feature type="transmembrane region" description="Helical" evidence="7">
    <location>
        <begin position="6"/>
        <end position="23"/>
    </location>
</feature>
<evidence type="ECO:0000256" key="3">
    <source>
        <dbReference type="ARBA" id="ARBA00022679"/>
    </source>
</evidence>
<dbReference type="GO" id="GO:0008961">
    <property type="term" value="F:phosphatidylglycerol-prolipoprotein diacylglyceryl transferase activity"/>
    <property type="evidence" value="ECO:0007669"/>
    <property type="project" value="InterPro"/>
</dbReference>
<proteinExistence type="inferred from homology"/>
<evidence type="ECO:0000313" key="9">
    <source>
        <dbReference type="Proteomes" id="UP000321026"/>
    </source>
</evidence>
<dbReference type="InterPro" id="IPR001640">
    <property type="entry name" value="Lgt"/>
</dbReference>
<gene>
    <name evidence="8" type="ORF">E6Q11_04925</name>
</gene>
<keyword evidence="2" id="KW-1003">Cell membrane</keyword>
<protein>
    <recommendedName>
        <fullName evidence="10">Prolipoprotein diacylglyceryl transferase</fullName>
    </recommendedName>
</protein>
<evidence type="ECO:0000256" key="1">
    <source>
        <dbReference type="ARBA" id="ARBA00007150"/>
    </source>
</evidence>
<keyword evidence="5 7" id="KW-1133">Transmembrane helix</keyword>
<keyword evidence="6 7" id="KW-0472">Membrane</keyword>
<feature type="transmembrane region" description="Helical" evidence="7">
    <location>
        <begin position="35"/>
        <end position="54"/>
    </location>
</feature>
<evidence type="ECO:0000256" key="6">
    <source>
        <dbReference type="ARBA" id="ARBA00023136"/>
    </source>
</evidence>
<comment type="caution">
    <text evidence="8">The sequence shown here is derived from an EMBL/GenBank/DDBJ whole genome shotgun (WGS) entry which is preliminary data.</text>
</comment>
<dbReference type="GO" id="GO:0042158">
    <property type="term" value="P:lipoprotein biosynthetic process"/>
    <property type="evidence" value="ECO:0007669"/>
    <property type="project" value="InterPro"/>
</dbReference>
<evidence type="ECO:0000313" key="8">
    <source>
        <dbReference type="EMBL" id="TXG76256.1"/>
    </source>
</evidence>
<dbReference type="PANTHER" id="PTHR30589">
    <property type="entry name" value="PROLIPOPROTEIN DIACYLGLYCERYL TRANSFERASE"/>
    <property type="match status" value="1"/>
</dbReference>
<dbReference type="AlphaFoldDB" id="A0A5C7J6W1"/>
<evidence type="ECO:0000256" key="5">
    <source>
        <dbReference type="ARBA" id="ARBA00022989"/>
    </source>
</evidence>
<evidence type="ECO:0000256" key="4">
    <source>
        <dbReference type="ARBA" id="ARBA00022692"/>
    </source>
</evidence>
<keyword evidence="3" id="KW-0808">Transferase</keyword>
<feature type="transmembrane region" description="Helical" evidence="7">
    <location>
        <begin position="74"/>
        <end position="91"/>
    </location>
</feature>
<accession>A0A5C7J6W1</accession>
<evidence type="ECO:0008006" key="10">
    <source>
        <dbReference type="Google" id="ProtNLM"/>
    </source>
</evidence>
<dbReference type="Proteomes" id="UP000321026">
    <property type="component" value="Unassembled WGS sequence"/>
</dbReference>
<evidence type="ECO:0000256" key="7">
    <source>
        <dbReference type="SAM" id="Phobius"/>
    </source>
</evidence>
<evidence type="ECO:0000256" key="2">
    <source>
        <dbReference type="ARBA" id="ARBA00022475"/>
    </source>
</evidence>